<sequence>MPSDDLLRFIGSPLPFSSWWLWAGVIIVVAVIAWCAAVYVWTLPPARLRTLPLLNRLHTALVRRRFARAVRRTREHYLAGGLSAAQAGAQVSRTLRSFLYVSTGVRAQYLHVGAIAAGPLAPARPLFDALNDIQFNRTARSDFAAVSDSAEEFIRSWN</sequence>
<evidence type="ECO:0000313" key="3">
    <source>
        <dbReference type="Proteomes" id="UP000069654"/>
    </source>
</evidence>
<name>A0A100XH72_MYCTH</name>
<dbReference type="STRING" id="1797.RMCT_3563"/>
<reference evidence="3" key="2">
    <citation type="submission" date="2016-02" db="EMBL/GenBank/DDBJ databases">
        <title>Draft genome sequence of five rapidly growing Mycobacterium species.</title>
        <authorList>
            <person name="Katahira K."/>
            <person name="Gotou Y."/>
            <person name="Iida K."/>
            <person name="Ogura Y."/>
            <person name="Hayashi T."/>
        </authorList>
    </citation>
    <scope>NUCLEOTIDE SEQUENCE [LARGE SCALE GENOMIC DNA]</scope>
    <source>
        <strain evidence="3">JCM6362</strain>
    </source>
</reference>
<dbReference type="Proteomes" id="UP000069654">
    <property type="component" value="Unassembled WGS sequence"/>
</dbReference>
<feature type="transmembrane region" description="Helical" evidence="1">
    <location>
        <begin position="20"/>
        <end position="41"/>
    </location>
</feature>
<comment type="caution">
    <text evidence="2">The sequence shown here is derived from an EMBL/GenBank/DDBJ whole genome shotgun (WGS) entry which is preliminary data.</text>
</comment>
<keyword evidence="1" id="KW-0472">Membrane</keyword>
<dbReference type="EMBL" id="BCTB01000047">
    <property type="protein sequence ID" value="GAT16594.1"/>
    <property type="molecule type" value="Genomic_DNA"/>
</dbReference>
<evidence type="ECO:0000313" key="2">
    <source>
        <dbReference type="EMBL" id="GAT16594.1"/>
    </source>
</evidence>
<dbReference type="AlphaFoldDB" id="A0A100XH72"/>
<reference evidence="2 3" key="1">
    <citation type="journal article" date="2016" name="Genome Announc.">
        <title>Draft Genome Sequences of Five Rapidly Growing Mycobacterium Species, M. thermoresistibile, M. fortuitum subsp. acetamidolyticum, M. canariasense, M. brisbanense, and M. novocastrense.</title>
        <authorList>
            <person name="Katahira K."/>
            <person name="Ogura Y."/>
            <person name="Gotoh Y."/>
            <person name="Hayashi T."/>
        </authorList>
    </citation>
    <scope>NUCLEOTIDE SEQUENCE [LARGE SCALE GENOMIC DNA]</scope>
    <source>
        <strain evidence="2 3">JCM6362</strain>
    </source>
</reference>
<dbReference type="RefSeq" id="WP_003927724.1">
    <property type="nucleotide sequence ID" value="NZ_BCTB01000047.1"/>
</dbReference>
<accession>A0A100XH72</accession>
<protein>
    <submittedName>
        <fullName evidence="2">Uncharacterized protein</fullName>
    </submittedName>
</protein>
<keyword evidence="1" id="KW-0812">Transmembrane</keyword>
<gene>
    <name evidence="2" type="ORF">RMCT_3563</name>
</gene>
<organism evidence="2 3">
    <name type="scientific">Mycolicibacterium thermoresistibile</name>
    <name type="common">Mycobacterium thermoresistibile</name>
    <dbReference type="NCBI Taxonomy" id="1797"/>
    <lineage>
        <taxon>Bacteria</taxon>
        <taxon>Bacillati</taxon>
        <taxon>Actinomycetota</taxon>
        <taxon>Actinomycetes</taxon>
        <taxon>Mycobacteriales</taxon>
        <taxon>Mycobacteriaceae</taxon>
        <taxon>Mycolicibacterium</taxon>
    </lineage>
</organism>
<evidence type="ECO:0000256" key="1">
    <source>
        <dbReference type="SAM" id="Phobius"/>
    </source>
</evidence>
<keyword evidence="1" id="KW-1133">Transmembrane helix</keyword>
<dbReference type="OrthoDB" id="4639836at2"/>
<dbReference type="OMA" id="EEHRAGH"/>
<proteinExistence type="predicted"/>